<dbReference type="Pfam" id="PF08668">
    <property type="entry name" value="HDOD"/>
    <property type="match status" value="1"/>
</dbReference>
<gene>
    <name evidence="3" type="ORF">EDC35_11016</name>
</gene>
<dbReference type="SUPFAM" id="SSF109604">
    <property type="entry name" value="HD-domain/PDEase-like"/>
    <property type="match status" value="1"/>
</dbReference>
<feature type="region of interest" description="Disordered" evidence="1">
    <location>
        <begin position="23"/>
        <end position="53"/>
    </location>
</feature>
<keyword evidence="4" id="KW-1185">Reference proteome</keyword>
<organism evidence="3 4">
    <name type="scientific">Thiobaca trueperi</name>
    <dbReference type="NCBI Taxonomy" id="127458"/>
    <lineage>
        <taxon>Bacteria</taxon>
        <taxon>Pseudomonadati</taxon>
        <taxon>Pseudomonadota</taxon>
        <taxon>Gammaproteobacteria</taxon>
        <taxon>Chromatiales</taxon>
        <taxon>Chromatiaceae</taxon>
        <taxon>Thiobaca</taxon>
    </lineage>
</organism>
<comment type="caution">
    <text evidence="3">The sequence shown here is derived from an EMBL/GenBank/DDBJ whole genome shotgun (WGS) entry which is preliminary data.</text>
</comment>
<evidence type="ECO:0000259" key="2">
    <source>
        <dbReference type="PROSITE" id="PS51833"/>
    </source>
</evidence>
<protein>
    <submittedName>
        <fullName evidence="3">HD-like signal output (HDOD) protein</fullName>
    </submittedName>
</protein>
<dbReference type="AlphaFoldDB" id="A0A4R3MXA5"/>
<accession>A0A4R3MXA5</accession>
<dbReference type="Gene3D" id="1.10.3210.10">
    <property type="entry name" value="Hypothetical protein af1432"/>
    <property type="match status" value="1"/>
</dbReference>
<dbReference type="InterPro" id="IPR052340">
    <property type="entry name" value="RNase_Y/CdgJ"/>
</dbReference>
<dbReference type="RefSeq" id="WP_132978330.1">
    <property type="nucleotide sequence ID" value="NZ_SMAO01000010.1"/>
</dbReference>
<proteinExistence type="predicted"/>
<dbReference type="PROSITE" id="PS51833">
    <property type="entry name" value="HDOD"/>
    <property type="match status" value="1"/>
</dbReference>
<dbReference type="PANTHER" id="PTHR33525:SF6">
    <property type="entry name" value="HDOD DOMAIN-CONTAINING PROTEIN"/>
    <property type="match status" value="1"/>
</dbReference>
<dbReference type="EMBL" id="SMAO01000010">
    <property type="protein sequence ID" value="TCT18969.1"/>
    <property type="molecule type" value="Genomic_DNA"/>
</dbReference>
<dbReference type="PANTHER" id="PTHR33525">
    <property type="match status" value="1"/>
</dbReference>
<sequence length="338" mass="37552">MSFITKWADRLFSARHADALVHQPVNPEIDDAGTETGEEAEENGEPEVPDRSVADLDAPTFDVDRYFYAWLIGLDDLVEQPPNAFEQSVLHDFEQMVRGQQSNAHLVPRLPTVIPQLMHSLKDEKMTSAQLARQIAKDPVLVGEVIRLANSPYYRRSRKIASIEQAVVLLGQNGLNQLIARVAFYPILNLRSGQMTQRAGARLWGQSELCALACHDLAEKQKLDAFAAYLSGLVVNVGVMVGLRLMDQMSGKEAHDIPHAWDFYRSLILHAGHFSHRIVAEWGFPENVIQAIGEKAEQGPLESMSPLGRILCRCDQSSKLDLLKENQRLPVAGGTASV</sequence>
<evidence type="ECO:0000256" key="1">
    <source>
        <dbReference type="SAM" id="MobiDB-lite"/>
    </source>
</evidence>
<evidence type="ECO:0000313" key="3">
    <source>
        <dbReference type="EMBL" id="TCT18969.1"/>
    </source>
</evidence>
<dbReference type="InterPro" id="IPR013976">
    <property type="entry name" value="HDOD"/>
</dbReference>
<dbReference type="OrthoDB" id="8770724at2"/>
<evidence type="ECO:0000313" key="4">
    <source>
        <dbReference type="Proteomes" id="UP000295717"/>
    </source>
</evidence>
<feature type="domain" description="HDOD" evidence="2">
    <location>
        <begin position="107"/>
        <end position="298"/>
    </location>
</feature>
<dbReference type="Proteomes" id="UP000295717">
    <property type="component" value="Unassembled WGS sequence"/>
</dbReference>
<name>A0A4R3MXA5_9GAMM</name>
<feature type="compositionally biased region" description="Acidic residues" evidence="1">
    <location>
        <begin position="28"/>
        <end position="47"/>
    </location>
</feature>
<reference evidence="3 4" key="1">
    <citation type="submission" date="2019-03" db="EMBL/GenBank/DDBJ databases">
        <title>Genomic Encyclopedia of Type Strains, Phase IV (KMG-IV): sequencing the most valuable type-strain genomes for metagenomic binning, comparative biology and taxonomic classification.</title>
        <authorList>
            <person name="Goeker M."/>
        </authorList>
    </citation>
    <scope>NUCLEOTIDE SEQUENCE [LARGE SCALE GENOMIC DNA]</scope>
    <source>
        <strain evidence="3 4">DSM 13587</strain>
    </source>
</reference>